<dbReference type="InterPro" id="IPR036582">
    <property type="entry name" value="Mao_N_sf"/>
</dbReference>
<dbReference type="Proteomes" id="UP000247476">
    <property type="component" value="Unassembled WGS sequence"/>
</dbReference>
<dbReference type="Gene3D" id="3.30.457.10">
    <property type="entry name" value="Copper amine oxidase-like, N-terminal domain"/>
    <property type="match status" value="1"/>
</dbReference>
<evidence type="ECO:0000259" key="2">
    <source>
        <dbReference type="Pfam" id="PF07833"/>
    </source>
</evidence>
<dbReference type="InterPro" id="IPR032774">
    <property type="entry name" value="WG_beta_rep"/>
</dbReference>
<dbReference type="PANTHER" id="PTHR37841">
    <property type="entry name" value="GLR2918 PROTEIN"/>
    <property type="match status" value="1"/>
</dbReference>
<feature type="signal peptide" evidence="1">
    <location>
        <begin position="1"/>
        <end position="19"/>
    </location>
</feature>
<proteinExistence type="predicted"/>
<evidence type="ECO:0000256" key="1">
    <source>
        <dbReference type="SAM" id="SignalP"/>
    </source>
</evidence>
<feature type="chain" id="PRO_5038376929" description="Copper amine oxidase-like N-terminal domain-containing protein" evidence="1">
    <location>
        <begin position="20"/>
        <end position="789"/>
    </location>
</feature>
<name>A0A2V5K6I7_9BACL</name>
<dbReference type="AlphaFoldDB" id="A0A2V5K6I7"/>
<accession>A0A2V5K6I7</accession>
<reference evidence="3 4" key="1">
    <citation type="submission" date="2018-05" db="EMBL/GenBank/DDBJ databases">
        <title>Paenibacillus flagellatus sp. nov., isolated from selenium mineral soil.</title>
        <authorList>
            <person name="Dai X."/>
        </authorList>
    </citation>
    <scope>NUCLEOTIDE SEQUENCE [LARGE SCALE GENOMIC DNA]</scope>
    <source>
        <strain evidence="3 4">DXL2</strain>
    </source>
</reference>
<sequence>MKRMVAAGAVWLACLLAFAASVAAAASADTERVIEKGQVTYQYVDYWGEEQATTHSSALVVKNGTATVPIFMLQSGNAKDIPLEATYDRATGRITVFDIARSAYYDLKVGSSKVTVLNKEKIKQSELTLASDITVHLVGDYPCFPLEWFQKIGYSATFDGERGVTIDFRPKADAAEAEETKLYPFSIGSRYGYMDDTGKVVIEPEYEGAEPFSEGLAAVQSDGLWGYIDASGSFAIKPQFDTAARFSNGAAAVGRRTDGELKFGYIDKQGKMAKGFEYDWALPFRDGYAAAVWGNHFVFIDKNGTNLIYKFHEDAGPFSENLAKVAREDRYGYINKRGEEVVPLQFEDAGDFSEGLAAAKTNGKWGYIDKTGSYVIPARFDHAGPFAEGLAVVKEGDRYGYTDKTGKMAIAAAFTSAGDFKDGYAPAESGDKWGYIDTDGKWAIRPAYDFADGKTGPFFAVREGSRSFYVDKQGNVVRPRDSQGRDYSLVFVAGKAIEVNGKLLDLEVPPVVRNGTTLVPARAILESLGLELGWDPAAGTVTATRAGLSIKLTIDDTNALVNGSSVTLEAAPAIENGSTLVPVRFLSETVGAKVDYAPYRPFDPVLFGMEELWAGFDEWVDAFNRSGADEREQMALELQDELNEVEAGYKAHFAEYPNDAGAYMEYAFLLGELAQLFGADEIWNEAKAIAAQAAEIVPENRLYFNLYAADRSSDEQSVSAAYSAAAKADPYLVLNHALVNGTFFDAGKALSGLNGMDDMAIFCLNKALASEDEEERKRAKALLGEKYGL</sequence>
<keyword evidence="4" id="KW-1185">Reference proteome</keyword>
<dbReference type="OrthoDB" id="210273at2"/>
<dbReference type="RefSeq" id="WP_110841156.1">
    <property type="nucleotide sequence ID" value="NZ_QJVJ01000007.1"/>
</dbReference>
<evidence type="ECO:0000313" key="3">
    <source>
        <dbReference type="EMBL" id="PYI53383.1"/>
    </source>
</evidence>
<dbReference type="SUPFAM" id="SSF55383">
    <property type="entry name" value="Copper amine oxidase, domain N"/>
    <property type="match status" value="1"/>
</dbReference>
<dbReference type="SUPFAM" id="SSF69360">
    <property type="entry name" value="Cell wall binding repeat"/>
    <property type="match status" value="2"/>
</dbReference>
<comment type="caution">
    <text evidence="3">The sequence shown here is derived from an EMBL/GenBank/DDBJ whole genome shotgun (WGS) entry which is preliminary data.</text>
</comment>
<feature type="domain" description="Copper amine oxidase-like N-terminal" evidence="2">
    <location>
        <begin position="499"/>
        <end position="597"/>
    </location>
</feature>
<organism evidence="3 4">
    <name type="scientific">Paenibacillus flagellatus</name>
    <dbReference type="NCBI Taxonomy" id="2211139"/>
    <lineage>
        <taxon>Bacteria</taxon>
        <taxon>Bacillati</taxon>
        <taxon>Bacillota</taxon>
        <taxon>Bacilli</taxon>
        <taxon>Bacillales</taxon>
        <taxon>Paenibacillaceae</taxon>
        <taxon>Paenibacillus</taxon>
    </lineage>
</organism>
<dbReference type="Pfam" id="PF07833">
    <property type="entry name" value="Cu_amine_oxidN1"/>
    <property type="match status" value="1"/>
</dbReference>
<evidence type="ECO:0000313" key="4">
    <source>
        <dbReference type="Proteomes" id="UP000247476"/>
    </source>
</evidence>
<dbReference type="Pfam" id="PF14903">
    <property type="entry name" value="WG_beta_rep"/>
    <property type="match status" value="5"/>
</dbReference>
<gene>
    <name evidence="3" type="ORF">DLM86_16500</name>
</gene>
<protein>
    <recommendedName>
        <fullName evidence="2">Copper amine oxidase-like N-terminal domain-containing protein</fullName>
    </recommendedName>
</protein>
<keyword evidence="1" id="KW-0732">Signal</keyword>
<dbReference type="InterPro" id="IPR012854">
    <property type="entry name" value="Cu_amine_oxidase-like_N"/>
</dbReference>
<dbReference type="PANTHER" id="PTHR37841:SF1">
    <property type="entry name" value="DUF3298 DOMAIN-CONTAINING PROTEIN"/>
    <property type="match status" value="1"/>
</dbReference>
<dbReference type="EMBL" id="QJVJ01000007">
    <property type="protein sequence ID" value="PYI53383.1"/>
    <property type="molecule type" value="Genomic_DNA"/>
</dbReference>